<evidence type="ECO:0000313" key="3">
    <source>
        <dbReference type="EMBL" id="NGO69868.1"/>
    </source>
</evidence>
<comment type="caution">
    <text evidence="3">The sequence shown here is derived from an EMBL/GenBank/DDBJ whole genome shotgun (WGS) entry which is preliminary data.</text>
</comment>
<proteinExistence type="predicted"/>
<organism evidence="3 4">
    <name type="scientific">Streptomyces boncukensis</name>
    <dbReference type="NCBI Taxonomy" id="2711219"/>
    <lineage>
        <taxon>Bacteria</taxon>
        <taxon>Bacillati</taxon>
        <taxon>Actinomycetota</taxon>
        <taxon>Actinomycetes</taxon>
        <taxon>Kitasatosporales</taxon>
        <taxon>Streptomycetaceae</taxon>
        <taxon>Streptomyces</taxon>
    </lineage>
</organism>
<sequence length="81" mass="8465">MRDHPHWQRSSYSTGANNCVETGRRADGRLAVRDSKDIGRGVLLFRSGAWTSFLAAVGAPRGPEPAGSAGGRTTPGAAARS</sequence>
<evidence type="ECO:0000259" key="2">
    <source>
        <dbReference type="Pfam" id="PF04149"/>
    </source>
</evidence>
<accession>A0A6G4WXN5</accession>
<dbReference type="AlphaFoldDB" id="A0A6G4WXN5"/>
<feature type="region of interest" description="Disordered" evidence="1">
    <location>
        <begin position="1"/>
        <end position="20"/>
    </location>
</feature>
<evidence type="ECO:0000313" key="4">
    <source>
        <dbReference type="Proteomes" id="UP000477722"/>
    </source>
</evidence>
<dbReference type="Proteomes" id="UP000477722">
    <property type="component" value="Unassembled WGS sequence"/>
</dbReference>
<name>A0A6G4WXN5_9ACTN</name>
<gene>
    <name evidence="3" type="ORF">G5C65_16185</name>
</gene>
<feature type="compositionally biased region" description="Low complexity" evidence="1">
    <location>
        <begin position="65"/>
        <end position="81"/>
    </location>
</feature>
<feature type="domain" description="DUF397" evidence="2">
    <location>
        <begin position="6"/>
        <end position="57"/>
    </location>
</feature>
<dbReference type="RefSeq" id="WP_165299547.1">
    <property type="nucleotide sequence ID" value="NZ_JAAKZZ010000147.1"/>
</dbReference>
<feature type="compositionally biased region" description="Polar residues" evidence="1">
    <location>
        <begin position="8"/>
        <end position="20"/>
    </location>
</feature>
<keyword evidence="4" id="KW-1185">Reference proteome</keyword>
<feature type="region of interest" description="Disordered" evidence="1">
    <location>
        <begin position="58"/>
        <end position="81"/>
    </location>
</feature>
<evidence type="ECO:0000256" key="1">
    <source>
        <dbReference type="SAM" id="MobiDB-lite"/>
    </source>
</evidence>
<dbReference type="InterPro" id="IPR007278">
    <property type="entry name" value="DUF397"/>
</dbReference>
<reference evidence="3 4" key="1">
    <citation type="submission" date="2020-02" db="EMBL/GenBank/DDBJ databases">
        <title>Whole-genome analyses of novel actinobacteria.</title>
        <authorList>
            <person name="Sahin N."/>
            <person name="Tatar D."/>
        </authorList>
    </citation>
    <scope>NUCLEOTIDE SEQUENCE [LARGE SCALE GENOMIC DNA]</scope>
    <source>
        <strain evidence="3 4">SB3404</strain>
    </source>
</reference>
<protein>
    <submittedName>
        <fullName evidence="3">DUF397 domain-containing protein</fullName>
    </submittedName>
</protein>
<dbReference type="EMBL" id="JAAKZZ010000147">
    <property type="protein sequence ID" value="NGO69868.1"/>
    <property type="molecule type" value="Genomic_DNA"/>
</dbReference>
<dbReference type="Pfam" id="PF04149">
    <property type="entry name" value="DUF397"/>
    <property type="match status" value="1"/>
</dbReference>